<name>A0A0F8XQ68_9ZZZZ</name>
<sequence length="60" mass="6610">MKPLLLAFLLAACSPLSQGEEDSRRKRPTLLIVNNGFENLQVIDEFGRTLARVFSGDSAC</sequence>
<gene>
    <name evidence="1" type="ORF">LCGC14_2916610</name>
</gene>
<protein>
    <submittedName>
        <fullName evidence="1">Uncharacterized protein</fullName>
    </submittedName>
</protein>
<reference evidence="1" key="1">
    <citation type="journal article" date="2015" name="Nature">
        <title>Complex archaea that bridge the gap between prokaryotes and eukaryotes.</title>
        <authorList>
            <person name="Spang A."/>
            <person name="Saw J.H."/>
            <person name="Jorgensen S.L."/>
            <person name="Zaremba-Niedzwiedzka K."/>
            <person name="Martijn J."/>
            <person name="Lind A.E."/>
            <person name="van Eijk R."/>
            <person name="Schleper C."/>
            <person name="Guy L."/>
            <person name="Ettema T.J."/>
        </authorList>
    </citation>
    <scope>NUCLEOTIDE SEQUENCE</scope>
</reference>
<dbReference type="AlphaFoldDB" id="A0A0F8XQ68"/>
<feature type="non-terminal residue" evidence="1">
    <location>
        <position position="60"/>
    </location>
</feature>
<proteinExistence type="predicted"/>
<comment type="caution">
    <text evidence="1">The sequence shown here is derived from an EMBL/GenBank/DDBJ whole genome shotgun (WGS) entry which is preliminary data.</text>
</comment>
<accession>A0A0F8XQ68</accession>
<evidence type="ECO:0000313" key="1">
    <source>
        <dbReference type="EMBL" id="KKK71167.1"/>
    </source>
</evidence>
<dbReference type="EMBL" id="LAZR01057854">
    <property type="protein sequence ID" value="KKK71167.1"/>
    <property type="molecule type" value="Genomic_DNA"/>
</dbReference>
<organism evidence="1">
    <name type="scientific">marine sediment metagenome</name>
    <dbReference type="NCBI Taxonomy" id="412755"/>
    <lineage>
        <taxon>unclassified sequences</taxon>
        <taxon>metagenomes</taxon>
        <taxon>ecological metagenomes</taxon>
    </lineage>
</organism>